<dbReference type="EMBL" id="LXQA010190882">
    <property type="protein sequence ID" value="MCI31884.1"/>
    <property type="molecule type" value="Genomic_DNA"/>
</dbReference>
<protein>
    <recommendedName>
        <fullName evidence="1">DUF659 domain-containing protein</fullName>
    </recommendedName>
</protein>
<dbReference type="Pfam" id="PF04937">
    <property type="entry name" value="DUF659"/>
    <property type="match status" value="1"/>
</dbReference>
<dbReference type="PANTHER" id="PTHR32166:SF74">
    <property type="entry name" value="OS05G0256350 PROTEIN"/>
    <property type="match status" value="1"/>
</dbReference>
<sequence>MIEAVGTFGKHLRPPSYYELRVPLLKIELQLTKEMLSEIEAERNQYGCSIIVDGSSYMKTGLKIFELLDSFVQDVGADNVVQVVSDNGSNYVLA</sequence>
<name>A0A392R716_9FABA</name>
<dbReference type="AlphaFoldDB" id="A0A392R716"/>
<reference evidence="2 3" key="1">
    <citation type="journal article" date="2018" name="Front. Plant Sci.">
        <title>Red Clover (Trifolium pratense) and Zigzag Clover (T. medium) - A Picture of Genomic Similarities and Differences.</title>
        <authorList>
            <person name="Dluhosova J."/>
            <person name="Istvanek J."/>
            <person name="Nedelnik J."/>
            <person name="Repkova J."/>
        </authorList>
    </citation>
    <scope>NUCLEOTIDE SEQUENCE [LARGE SCALE GENOMIC DNA]</scope>
    <source>
        <strain evidence="3">cv. 10/8</strain>
        <tissue evidence="2">Leaf</tissue>
    </source>
</reference>
<comment type="caution">
    <text evidence="2">The sequence shown here is derived from an EMBL/GenBank/DDBJ whole genome shotgun (WGS) entry which is preliminary data.</text>
</comment>
<proteinExistence type="predicted"/>
<feature type="domain" description="DUF659" evidence="1">
    <location>
        <begin position="52"/>
        <end position="92"/>
    </location>
</feature>
<evidence type="ECO:0000259" key="1">
    <source>
        <dbReference type="Pfam" id="PF04937"/>
    </source>
</evidence>
<dbReference type="InterPro" id="IPR007021">
    <property type="entry name" value="DUF659"/>
</dbReference>
<evidence type="ECO:0000313" key="3">
    <source>
        <dbReference type="Proteomes" id="UP000265520"/>
    </source>
</evidence>
<keyword evidence="3" id="KW-1185">Reference proteome</keyword>
<dbReference type="PANTHER" id="PTHR32166">
    <property type="entry name" value="OSJNBA0013A04.12 PROTEIN"/>
    <property type="match status" value="1"/>
</dbReference>
<organism evidence="2 3">
    <name type="scientific">Trifolium medium</name>
    <dbReference type="NCBI Taxonomy" id="97028"/>
    <lineage>
        <taxon>Eukaryota</taxon>
        <taxon>Viridiplantae</taxon>
        <taxon>Streptophyta</taxon>
        <taxon>Embryophyta</taxon>
        <taxon>Tracheophyta</taxon>
        <taxon>Spermatophyta</taxon>
        <taxon>Magnoliopsida</taxon>
        <taxon>eudicotyledons</taxon>
        <taxon>Gunneridae</taxon>
        <taxon>Pentapetalae</taxon>
        <taxon>rosids</taxon>
        <taxon>fabids</taxon>
        <taxon>Fabales</taxon>
        <taxon>Fabaceae</taxon>
        <taxon>Papilionoideae</taxon>
        <taxon>50 kb inversion clade</taxon>
        <taxon>NPAAA clade</taxon>
        <taxon>Hologalegina</taxon>
        <taxon>IRL clade</taxon>
        <taxon>Trifolieae</taxon>
        <taxon>Trifolium</taxon>
    </lineage>
</organism>
<feature type="non-terminal residue" evidence="2">
    <location>
        <position position="94"/>
    </location>
</feature>
<evidence type="ECO:0000313" key="2">
    <source>
        <dbReference type="EMBL" id="MCI31884.1"/>
    </source>
</evidence>
<dbReference type="Proteomes" id="UP000265520">
    <property type="component" value="Unassembled WGS sequence"/>
</dbReference>
<accession>A0A392R716</accession>